<evidence type="ECO:0000256" key="1">
    <source>
        <dbReference type="SAM" id="Phobius"/>
    </source>
</evidence>
<dbReference type="EMBL" id="JACIJR010000002">
    <property type="protein sequence ID" value="MBB5728376.1"/>
    <property type="molecule type" value="Genomic_DNA"/>
</dbReference>
<keyword evidence="1" id="KW-0812">Transmembrane</keyword>
<protein>
    <recommendedName>
        <fullName evidence="4">DUF962 domain-containing protein</fullName>
    </recommendedName>
</protein>
<keyword evidence="1" id="KW-1133">Transmembrane helix</keyword>
<organism evidence="2 3">
    <name type="scientific">Sphingomonas prati</name>
    <dbReference type="NCBI Taxonomy" id="1843237"/>
    <lineage>
        <taxon>Bacteria</taxon>
        <taxon>Pseudomonadati</taxon>
        <taxon>Pseudomonadota</taxon>
        <taxon>Alphaproteobacteria</taxon>
        <taxon>Sphingomonadales</taxon>
        <taxon>Sphingomonadaceae</taxon>
        <taxon>Sphingomonas</taxon>
    </lineage>
</organism>
<dbReference type="Proteomes" id="UP000546701">
    <property type="component" value="Unassembled WGS sequence"/>
</dbReference>
<proteinExistence type="predicted"/>
<keyword evidence="3" id="KW-1185">Reference proteome</keyword>
<dbReference type="AlphaFoldDB" id="A0A7W9BQN5"/>
<accession>A0A7W9BQN5</accession>
<keyword evidence="1" id="KW-0472">Membrane</keyword>
<reference evidence="2 3" key="1">
    <citation type="submission" date="2020-08" db="EMBL/GenBank/DDBJ databases">
        <title>Genomic Encyclopedia of Type Strains, Phase IV (KMG-IV): sequencing the most valuable type-strain genomes for metagenomic binning, comparative biology and taxonomic classification.</title>
        <authorList>
            <person name="Goeker M."/>
        </authorList>
    </citation>
    <scope>NUCLEOTIDE SEQUENCE [LARGE SCALE GENOMIC DNA]</scope>
    <source>
        <strain evidence="2 3">DSM 103336</strain>
    </source>
</reference>
<feature type="transmembrane region" description="Helical" evidence="1">
    <location>
        <begin position="98"/>
        <end position="118"/>
    </location>
</feature>
<feature type="transmembrane region" description="Helical" evidence="1">
    <location>
        <begin position="130"/>
        <end position="148"/>
    </location>
</feature>
<dbReference type="OrthoDB" id="7261056at2"/>
<evidence type="ECO:0008006" key="4">
    <source>
        <dbReference type="Google" id="ProtNLM"/>
    </source>
</evidence>
<sequence length="203" mass="23335">MPAFLASLREQRWDDHRYYHHSLVNQALHFVSATTFLCAYVVLFIDPALASLLGWLVAMTTRQSGHFFFEPKGYDHVNDASHEHKEEIKLGYNLFRKWVLVGIWAATPIPLLIDPTLFGLFTPHDGFVQFARHLGLVWLGLAVAGLLFRMVQLFVLYDVPTGVTWATKILTDPFSDFWLYRKAPLRLLRGETIDARLVEAARH</sequence>
<evidence type="ECO:0000313" key="2">
    <source>
        <dbReference type="EMBL" id="MBB5728376.1"/>
    </source>
</evidence>
<name>A0A7W9BQN5_9SPHN</name>
<evidence type="ECO:0000313" key="3">
    <source>
        <dbReference type="Proteomes" id="UP000546701"/>
    </source>
</evidence>
<gene>
    <name evidence="2" type="ORF">FHS99_000846</name>
</gene>
<dbReference type="RefSeq" id="WP_157177231.1">
    <property type="nucleotide sequence ID" value="NZ_BMJP01000001.1"/>
</dbReference>
<comment type="caution">
    <text evidence="2">The sequence shown here is derived from an EMBL/GenBank/DDBJ whole genome shotgun (WGS) entry which is preliminary data.</text>
</comment>
<feature type="transmembrane region" description="Helical" evidence="1">
    <location>
        <begin position="27"/>
        <end position="58"/>
    </location>
</feature>